<feature type="compositionally biased region" description="Basic and acidic residues" evidence="1">
    <location>
        <begin position="1"/>
        <end position="16"/>
    </location>
</feature>
<dbReference type="RefSeq" id="WP_024925136.1">
    <property type="nucleotide sequence ID" value="NZ_MDEO01000032.1"/>
</dbReference>
<name>A0A1C2DS01_9HYPH</name>
<evidence type="ECO:0000313" key="3">
    <source>
        <dbReference type="EMBL" id="OCX17540.1"/>
    </source>
</evidence>
<protein>
    <submittedName>
        <fullName evidence="3">Uncharacterized protein</fullName>
    </submittedName>
</protein>
<dbReference type="STRING" id="1566387.QV13_12325"/>
<accession>A0A1C2DS01</accession>
<evidence type="ECO:0000256" key="1">
    <source>
        <dbReference type="SAM" id="MobiDB-lite"/>
    </source>
</evidence>
<sequence>MMRRRSENRDETDRNRVFGAPEPPPRRNWPITVIALVLIASNIVAAVLSIDLMMGGSTLAHFVAGTVGLICLSLAIWLMRKAL</sequence>
<evidence type="ECO:0000256" key="2">
    <source>
        <dbReference type="SAM" id="Phobius"/>
    </source>
</evidence>
<gene>
    <name evidence="3" type="ORF">QV13_12325</name>
</gene>
<proteinExistence type="predicted"/>
<dbReference type="Proteomes" id="UP000094412">
    <property type="component" value="Unassembled WGS sequence"/>
</dbReference>
<feature type="region of interest" description="Disordered" evidence="1">
    <location>
        <begin position="1"/>
        <end position="25"/>
    </location>
</feature>
<keyword evidence="2" id="KW-0812">Transmembrane</keyword>
<feature type="transmembrane region" description="Helical" evidence="2">
    <location>
        <begin position="59"/>
        <end position="79"/>
    </location>
</feature>
<organism evidence="3 4">
    <name type="scientific">Mesorhizobium hungaricum</name>
    <dbReference type="NCBI Taxonomy" id="1566387"/>
    <lineage>
        <taxon>Bacteria</taxon>
        <taxon>Pseudomonadati</taxon>
        <taxon>Pseudomonadota</taxon>
        <taxon>Alphaproteobacteria</taxon>
        <taxon>Hyphomicrobiales</taxon>
        <taxon>Phyllobacteriaceae</taxon>
        <taxon>Mesorhizobium</taxon>
    </lineage>
</organism>
<keyword evidence="2" id="KW-0472">Membrane</keyword>
<evidence type="ECO:0000313" key="4">
    <source>
        <dbReference type="Proteomes" id="UP000094412"/>
    </source>
</evidence>
<keyword evidence="2" id="KW-1133">Transmembrane helix</keyword>
<keyword evidence="4" id="KW-1185">Reference proteome</keyword>
<reference evidence="3 4" key="1">
    <citation type="submission" date="2016-08" db="EMBL/GenBank/DDBJ databases">
        <title>Whole genome sequence of Mesorhizobium sp. strain UASWS1009 isolated from industrial sewage.</title>
        <authorList>
            <person name="Crovadore J."/>
            <person name="Calmin G."/>
            <person name="Chablais R."/>
            <person name="Cochard B."/>
            <person name="Lefort F."/>
        </authorList>
    </citation>
    <scope>NUCLEOTIDE SEQUENCE [LARGE SCALE GENOMIC DNA]</scope>
    <source>
        <strain evidence="3 4">UASWS1009</strain>
    </source>
</reference>
<dbReference type="EMBL" id="MDEO01000032">
    <property type="protein sequence ID" value="OCX17540.1"/>
    <property type="molecule type" value="Genomic_DNA"/>
</dbReference>
<feature type="transmembrane region" description="Helical" evidence="2">
    <location>
        <begin position="31"/>
        <end position="53"/>
    </location>
</feature>
<comment type="caution">
    <text evidence="3">The sequence shown here is derived from an EMBL/GenBank/DDBJ whole genome shotgun (WGS) entry which is preliminary data.</text>
</comment>
<dbReference type="AlphaFoldDB" id="A0A1C2DS01"/>